<proteinExistence type="predicted"/>
<dbReference type="Pfam" id="PF04365">
    <property type="entry name" value="BrnT_toxin"/>
    <property type="match status" value="1"/>
</dbReference>
<reference evidence="3" key="2">
    <citation type="journal article" date="2019" name="Int. J. Syst. Evol. Microbiol.">
        <title>The Global Catalogue of Microorganisms (GCM) 10K type strain sequencing project: providing services to taxonomists for standard genome sequencing and annotation.</title>
        <authorList>
            <consortium name="The Broad Institute Genomics Platform"/>
            <consortium name="The Broad Institute Genome Sequencing Center for Infectious Disease"/>
            <person name="Wu L."/>
            <person name="Ma J."/>
        </authorList>
    </citation>
    <scope>NUCLEOTIDE SEQUENCE [LARGE SCALE GENOMIC DNA]</scope>
    <source>
        <strain evidence="3">CGMCC 1.16026</strain>
    </source>
</reference>
<dbReference type="InterPro" id="IPR038573">
    <property type="entry name" value="BrnT_sf"/>
</dbReference>
<evidence type="ECO:0000313" key="2">
    <source>
        <dbReference type="EMBL" id="MFC6647508.1"/>
    </source>
</evidence>
<gene>
    <name evidence="1" type="ORF">ACFQBQ_00070</name>
    <name evidence="2" type="ORF">ACFQBQ_18430</name>
</gene>
<dbReference type="InterPro" id="IPR007460">
    <property type="entry name" value="BrnT_toxin"/>
</dbReference>
<dbReference type="EMBL" id="JBHSWI010000001">
    <property type="protein sequence ID" value="MFC6644017.1"/>
    <property type="molecule type" value="Genomic_DNA"/>
</dbReference>
<evidence type="ECO:0000313" key="1">
    <source>
        <dbReference type="EMBL" id="MFC6644017.1"/>
    </source>
</evidence>
<dbReference type="Gene3D" id="3.10.450.530">
    <property type="entry name" value="Ribonuclease toxin, BrnT, of type II toxin-antitoxin system"/>
    <property type="match status" value="1"/>
</dbReference>
<dbReference type="RefSeq" id="WP_263370597.1">
    <property type="nucleotide sequence ID" value="NZ_JAGSYD010000002.1"/>
</dbReference>
<comment type="caution">
    <text evidence="1">The sequence shown here is derived from an EMBL/GenBank/DDBJ whole genome shotgun (WGS) entry which is preliminary data.</text>
</comment>
<accession>A0ABW1Z6D6</accession>
<reference evidence="1" key="1">
    <citation type="journal article" date="2014" name="Int. J. Syst. Evol. Microbiol.">
        <title>Complete genome of a new Firmicutes species belonging to the dominant human colonic microbiota ('Ruminococcus bicirculans') reveals two chromosomes and a selective capacity to utilize plant glucans.</title>
        <authorList>
            <consortium name="NISC Comparative Sequencing Program"/>
            <person name="Wegmann U."/>
            <person name="Louis P."/>
            <person name="Goesmann A."/>
            <person name="Henrissat B."/>
            <person name="Duncan S.H."/>
            <person name="Flint H.J."/>
        </authorList>
    </citation>
    <scope>NUCLEOTIDE SEQUENCE</scope>
    <source>
        <strain evidence="1">NBRC 107139</strain>
    </source>
</reference>
<name>A0ABW1Z6D6_9BACT</name>
<sequence>MRDDELYEWLGQTFEWDRLKALRNAIKHGVRFTEAATVFFDHEALFSADGDHSIDEERYTVVGYSLQQRTLFVVHVVRGDKIRIVSARRAEPDERRAYERQLGR</sequence>
<dbReference type="EMBL" id="JBHSWI010000001">
    <property type="protein sequence ID" value="MFC6647508.1"/>
    <property type="molecule type" value="Genomic_DNA"/>
</dbReference>
<protein>
    <submittedName>
        <fullName evidence="1">BrnT family toxin</fullName>
    </submittedName>
</protein>
<dbReference type="Proteomes" id="UP001596391">
    <property type="component" value="Unassembled WGS sequence"/>
</dbReference>
<organism evidence="1 3">
    <name type="scientific">Granulicella cerasi</name>
    <dbReference type="NCBI Taxonomy" id="741063"/>
    <lineage>
        <taxon>Bacteria</taxon>
        <taxon>Pseudomonadati</taxon>
        <taxon>Acidobacteriota</taxon>
        <taxon>Terriglobia</taxon>
        <taxon>Terriglobales</taxon>
        <taxon>Acidobacteriaceae</taxon>
        <taxon>Granulicella</taxon>
    </lineage>
</organism>
<evidence type="ECO:0000313" key="3">
    <source>
        <dbReference type="Proteomes" id="UP001596391"/>
    </source>
</evidence>
<keyword evidence="3" id="KW-1185">Reference proteome</keyword>
<reference evidence="1" key="3">
    <citation type="submission" date="2024-09" db="EMBL/GenBank/DDBJ databases">
        <authorList>
            <person name="Sun Q."/>
            <person name="Mori K."/>
        </authorList>
    </citation>
    <scope>NUCLEOTIDE SEQUENCE</scope>
    <source>
        <strain evidence="1">NBRC 107139</strain>
    </source>
</reference>